<dbReference type="Proteomes" id="UP000009026">
    <property type="component" value="Chromosome"/>
</dbReference>
<accession>A0A0H4WZL0</accession>
<sequence length="96" mass="10604">MHRDDEAETDSLHPTTASEEERALGFKEEVIPSPGAGQAASAPGLCAVCMWVMKGKRAIKTVSPDGEIFYVIRNEQGREVDPPVESLSVLWRRYMA</sequence>
<dbReference type="STRING" id="1297742.A176_005161"/>
<feature type="region of interest" description="Disordered" evidence="1">
    <location>
        <begin position="1"/>
        <end position="41"/>
    </location>
</feature>
<protein>
    <submittedName>
        <fullName evidence="2">Uncharacterized protein</fullName>
    </submittedName>
</protein>
<reference evidence="2 3" key="1">
    <citation type="journal article" date="2016" name="PLoS ONE">
        <title>Complete Genome Sequence and Comparative Genomics of a Novel Myxobacterium Myxococcus hansupus.</title>
        <authorList>
            <person name="Sharma G."/>
            <person name="Narwani T."/>
            <person name="Subramanian S."/>
        </authorList>
    </citation>
    <scope>NUCLEOTIDE SEQUENCE [LARGE SCALE GENOMIC DNA]</scope>
    <source>
        <strain evidence="3">mixupus</strain>
    </source>
</reference>
<evidence type="ECO:0000313" key="3">
    <source>
        <dbReference type="Proteomes" id="UP000009026"/>
    </source>
</evidence>
<evidence type="ECO:0000313" key="2">
    <source>
        <dbReference type="EMBL" id="AKQ68249.1"/>
    </source>
</evidence>
<proteinExistence type="predicted"/>
<dbReference type="AlphaFoldDB" id="A0A0H4WZL0"/>
<dbReference type="KEGG" id="mym:A176_005161"/>
<organism evidence="2 3">
    <name type="scientific">Pseudomyxococcus hansupus</name>
    <dbReference type="NCBI Taxonomy" id="1297742"/>
    <lineage>
        <taxon>Bacteria</taxon>
        <taxon>Pseudomonadati</taxon>
        <taxon>Myxococcota</taxon>
        <taxon>Myxococcia</taxon>
        <taxon>Myxococcales</taxon>
        <taxon>Cystobacterineae</taxon>
        <taxon>Myxococcaceae</taxon>
        <taxon>Pseudomyxococcus</taxon>
    </lineage>
</organism>
<gene>
    <name evidence="2" type="ORF">A176_005161</name>
</gene>
<name>A0A0H4WZL0_9BACT</name>
<evidence type="ECO:0000256" key="1">
    <source>
        <dbReference type="SAM" id="MobiDB-lite"/>
    </source>
</evidence>
<dbReference type="RefSeq" id="WP_044890989.1">
    <property type="nucleotide sequence ID" value="NZ_CP012109.1"/>
</dbReference>
<dbReference type="EMBL" id="CP012109">
    <property type="protein sequence ID" value="AKQ68249.1"/>
    <property type="molecule type" value="Genomic_DNA"/>
</dbReference>
<feature type="compositionally biased region" description="Low complexity" evidence="1">
    <location>
        <begin position="32"/>
        <end position="41"/>
    </location>
</feature>
<feature type="compositionally biased region" description="Basic and acidic residues" evidence="1">
    <location>
        <begin position="19"/>
        <end position="30"/>
    </location>
</feature>
<keyword evidence="3" id="KW-1185">Reference proteome</keyword>